<organism evidence="1 2">
    <name type="scientific">Candidatus Fimicola merdigallinarum</name>
    <dbReference type="NCBI Taxonomy" id="2840819"/>
    <lineage>
        <taxon>Bacteria</taxon>
        <taxon>Bacillati</taxon>
        <taxon>Bacillota</taxon>
        <taxon>Clostridia</taxon>
        <taxon>Lachnospirales</taxon>
        <taxon>Lachnospiraceae</taxon>
        <taxon>Lachnospiraceae incertae sedis</taxon>
        <taxon>Candidatus Fimicola</taxon>
    </lineage>
</organism>
<comment type="caution">
    <text evidence="1">The sequence shown here is derived from an EMBL/GenBank/DDBJ whole genome shotgun (WGS) entry which is preliminary data.</text>
</comment>
<evidence type="ECO:0000313" key="1">
    <source>
        <dbReference type="EMBL" id="MBO8433876.1"/>
    </source>
</evidence>
<gene>
    <name evidence="1" type="ORF">IAC55_00960</name>
</gene>
<accession>A0A9D9DWM5</accession>
<dbReference type="EMBL" id="JADIMX010000021">
    <property type="protein sequence ID" value="MBO8433876.1"/>
    <property type="molecule type" value="Genomic_DNA"/>
</dbReference>
<name>A0A9D9DWM5_9FIRM</name>
<sequence>MKAINILVIDGQGGGIGKELVYGISKKFKHSVNIIGAGTNEIATENMKIAGANISICGEDNILKYADKAHIITGAIGVITPFGIKGEITPKISEAVFKSQAIKIMVPMNKCNIKVASKNEPLKNHINMAISMISDEIEKY</sequence>
<reference evidence="1" key="1">
    <citation type="submission" date="2020-10" db="EMBL/GenBank/DDBJ databases">
        <authorList>
            <person name="Gilroy R."/>
        </authorList>
    </citation>
    <scope>NUCLEOTIDE SEQUENCE</scope>
    <source>
        <strain evidence="1">F6-4510</strain>
    </source>
</reference>
<protein>
    <submittedName>
        <fullName evidence="1">DUF3842 family protein</fullName>
    </submittedName>
</protein>
<dbReference type="Proteomes" id="UP000823611">
    <property type="component" value="Unassembled WGS sequence"/>
</dbReference>
<evidence type="ECO:0000313" key="2">
    <source>
        <dbReference type="Proteomes" id="UP000823611"/>
    </source>
</evidence>
<reference evidence="1" key="2">
    <citation type="journal article" date="2021" name="PeerJ">
        <title>Extensive microbial diversity within the chicken gut microbiome revealed by metagenomics and culture.</title>
        <authorList>
            <person name="Gilroy R."/>
            <person name="Ravi A."/>
            <person name="Getino M."/>
            <person name="Pursley I."/>
            <person name="Horton D.L."/>
            <person name="Alikhan N.F."/>
            <person name="Baker D."/>
            <person name="Gharbi K."/>
            <person name="Hall N."/>
            <person name="Watson M."/>
            <person name="Adriaenssens E.M."/>
            <person name="Foster-Nyarko E."/>
            <person name="Jarju S."/>
            <person name="Secka A."/>
            <person name="Antonio M."/>
            <person name="Oren A."/>
            <person name="Chaudhuri R.R."/>
            <person name="La Ragione R."/>
            <person name="Hildebrand F."/>
            <person name="Pallen M.J."/>
        </authorList>
    </citation>
    <scope>NUCLEOTIDE SEQUENCE</scope>
    <source>
        <strain evidence="1">F6-4510</strain>
    </source>
</reference>
<proteinExistence type="predicted"/>
<dbReference type="InterPro" id="IPR024208">
    <property type="entry name" value="DUF3842"/>
</dbReference>
<dbReference type="AlphaFoldDB" id="A0A9D9DWM5"/>
<dbReference type="Pfam" id="PF12953">
    <property type="entry name" value="DUF3842"/>
    <property type="match status" value="1"/>
</dbReference>